<keyword evidence="4" id="KW-1185">Reference proteome</keyword>
<feature type="domain" description="Ketopantoate reductase N-terminal" evidence="2">
    <location>
        <begin position="6"/>
        <end position="132"/>
    </location>
</feature>
<dbReference type="InterPro" id="IPR036291">
    <property type="entry name" value="NAD(P)-bd_dom_sf"/>
</dbReference>
<dbReference type="Proteomes" id="UP001304683">
    <property type="component" value="Chromosome"/>
</dbReference>
<dbReference type="Gene3D" id="1.10.1040.10">
    <property type="entry name" value="N-(1-d-carboxylethyl)-l-norvaline Dehydrogenase, domain 2"/>
    <property type="match status" value="1"/>
</dbReference>
<dbReference type="InterPro" id="IPR008927">
    <property type="entry name" value="6-PGluconate_DH-like_C_sf"/>
</dbReference>
<dbReference type="InterPro" id="IPR051729">
    <property type="entry name" value="Opine/Lysopine_DH"/>
</dbReference>
<dbReference type="Pfam" id="PF02558">
    <property type="entry name" value="ApbA"/>
    <property type="match status" value="1"/>
</dbReference>
<dbReference type="InterPro" id="IPR013332">
    <property type="entry name" value="KPR_N"/>
</dbReference>
<dbReference type="InterPro" id="IPR013328">
    <property type="entry name" value="6PGD_dom2"/>
</dbReference>
<proteinExistence type="predicted"/>
<evidence type="ECO:0000313" key="3">
    <source>
        <dbReference type="EMBL" id="WPD19906.1"/>
    </source>
</evidence>
<protein>
    <submittedName>
        <fullName evidence="3">NAD/NADP octopine/nopaline dehydrogenase family protein</fullName>
    </submittedName>
</protein>
<dbReference type="PANTHER" id="PTHR38015:SF1">
    <property type="entry name" value="OPINE DEHYDROGENASE DOMAIN-CONTAINING PROTEIN"/>
    <property type="match status" value="1"/>
</dbReference>
<dbReference type="RefSeq" id="WP_318751346.1">
    <property type="nucleotide sequence ID" value="NZ_CP132508.1"/>
</dbReference>
<evidence type="ECO:0000259" key="1">
    <source>
        <dbReference type="Pfam" id="PF02317"/>
    </source>
</evidence>
<accession>A0ABZ0QR13</accession>
<sequence length="368" mass="39376">MRTRRVAVIGAGHGGQAMAAYLGLLGFRVTLYNRSAAALEPIAAQRGIHLEGEVRGFGPVERVACTVGPELRRFRLVMVVVPATAHRQVAAWCAPFLGDGQVVVLHPGRTGGALEFHAALRAAGNRADVLVGEAQTLLFASRVTGPARVRIYGFKHRVRAAALPAVRNAELLAVLREVLPLFSAAESVLETSLDNVGAVFHPAPLLLNAGRVEAGEPFEYYRQGITPAVARVVEALDAERLAVASALGLQLRTARQWLAETYGAQGHDLYEAVQGNPTYRGIAAPATLAHRYLDEDVPASLVPMAALGRRLGVPTPVMDGVIHLAGALRGTDFWRTGRTLGHMGLRGMSAEQIRRWVTLGELDEALVV</sequence>
<feature type="domain" description="Opine dehydrogenase" evidence="1">
    <location>
        <begin position="185"/>
        <end position="328"/>
    </location>
</feature>
<dbReference type="SUPFAM" id="SSF48179">
    <property type="entry name" value="6-phosphogluconate dehydrogenase C-terminal domain-like"/>
    <property type="match status" value="1"/>
</dbReference>
<evidence type="ECO:0000313" key="4">
    <source>
        <dbReference type="Proteomes" id="UP001304683"/>
    </source>
</evidence>
<dbReference type="Gene3D" id="3.40.50.720">
    <property type="entry name" value="NAD(P)-binding Rossmann-like Domain"/>
    <property type="match status" value="1"/>
</dbReference>
<dbReference type="EMBL" id="CP132508">
    <property type="protein sequence ID" value="WPD19906.1"/>
    <property type="molecule type" value="Genomic_DNA"/>
</dbReference>
<evidence type="ECO:0000259" key="2">
    <source>
        <dbReference type="Pfam" id="PF02558"/>
    </source>
</evidence>
<dbReference type="Pfam" id="PF02317">
    <property type="entry name" value="Octopine_DH"/>
    <property type="match status" value="1"/>
</dbReference>
<name>A0ABZ0QR13_9FIRM</name>
<dbReference type="InterPro" id="IPR003421">
    <property type="entry name" value="Opine_DH"/>
</dbReference>
<gene>
    <name evidence="3" type="ORF">Q5761_04450</name>
</gene>
<dbReference type="PANTHER" id="PTHR38015">
    <property type="entry name" value="BLR6086 PROTEIN"/>
    <property type="match status" value="1"/>
</dbReference>
<dbReference type="SUPFAM" id="SSF51735">
    <property type="entry name" value="NAD(P)-binding Rossmann-fold domains"/>
    <property type="match status" value="1"/>
</dbReference>
<reference evidence="3 4" key="1">
    <citation type="submission" date="2023-08" db="EMBL/GenBank/DDBJ databases">
        <title>Genome sequence of Thermaerobacter compostii strain Ins1, a spore-forming filamentous bacterium isolated from a deep geothermal reservoir.</title>
        <authorList>
            <person name="Bregnard D."/>
            <person name="Gonzalez D."/>
            <person name="Junier P."/>
        </authorList>
    </citation>
    <scope>NUCLEOTIDE SEQUENCE [LARGE SCALE GENOMIC DNA]</scope>
    <source>
        <strain evidence="3 4">Ins1</strain>
    </source>
</reference>
<organism evidence="3 4">
    <name type="scientific">Thermaerobacter composti</name>
    <dbReference type="NCBI Taxonomy" id="554949"/>
    <lineage>
        <taxon>Bacteria</taxon>
        <taxon>Bacillati</taxon>
        <taxon>Bacillota</taxon>
        <taxon>Clostridia</taxon>
        <taxon>Eubacteriales</taxon>
        <taxon>Clostridiales Family XVII. Incertae Sedis</taxon>
        <taxon>Thermaerobacter</taxon>
    </lineage>
</organism>